<dbReference type="CDD" id="cd04617">
    <property type="entry name" value="CBS_pair_CcpN"/>
    <property type="match status" value="1"/>
</dbReference>
<dbReference type="SUPFAM" id="SSF46785">
    <property type="entry name" value="Winged helix' DNA-binding domain"/>
    <property type="match status" value="1"/>
</dbReference>
<dbReference type="Pfam" id="PF08279">
    <property type="entry name" value="HTH_11"/>
    <property type="match status" value="1"/>
</dbReference>
<dbReference type="Gene3D" id="1.10.10.10">
    <property type="entry name" value="Winged helix-like DNA-binding domain superfamily/Winged helix DNA-binding domain"/>
    <property type="match status" value="1"/>
</dbReference>
<feature type="domain" description="CBS" evidence="6">
    <location>
        <begin position="82"/>
        <end position="139"/>
    </location>
</feature>
<keyword evidence="1" id="KW-0677">Repeat</keyword>
<accession>A0A1T4JS02</accession>
<dbReference type="InterPro" id="IPR046342">
    <property type="entry name" value="CBS_dom_sf"/>
</dbReference>
<dbReference type="PROSITE" id="PS51371">
    <property type="entry name" value="CBS"/>
    <property type="match status" value="2"/>
</dbReference>
<evidence type="ECO:0000256" key="5">
    <source>
        <dbReference type="PROSITE-ProRule" id="PRU00703"/>
    </source>
</evidence>
<dbReference type="Gene3D" id="3.10.580.10">
    <property type="entry name" value="CBS-domain"/>
    <property type="match status" value="1"/>
</dbReference>
<dbReference type="InterPro" id="IPR000644">
    <property type="entry name" value="CBS_dom"/>
</dbReference>
<dbReference type="Proteomes" id="UP000196365">
    <property type="component" value="Unassembled WGS sequence"/>
</dbReference>
<reference evidence="7 8" key="1">
    <citation type="submission" date="2017-02" db="EMBL/GenBank/DDBJ databases">
        <authorList>
            <person name="Peterson S.W."/>
        </authorList>
    </citation>
    <scope>NUCLEOTIDE SEQUENCE [LARGE SCALE GENOMIC DNA]</scope>
    <source>
        <strain evidence="7 8">DSM 15102</strain>
    </source>
</reference>
<evidence type="ECO:0000259" key="6">
    <source>
        <dbReference type="PROSITE" id="PS51371"/>
    </source>
</evidence>
<organism evidence="7 8">
    <name type="scientific">Garciella nitratireducens DSM 15102</name>
    <dbReference type="NCBI Taxonomy" id="1121911"/>
    <lineage>
        <taxon>Bacteria</taxon>
        <taxon>Bacillati</taxon>
        <taxon>Bacillota</taxon>
        <taxon>Clostridia</taxon>
        <taxon>Eubacteriales</taxon>
        <taxon>Eubacteriaceae</taxon>
        <taxon>Garciella</taxon>
    </lineage>
</organism>
<keyword evidence="3" id="KW-0238">DNA-binding</keyword>
<gene>
    <name evidence="7" type="ORF">SAMN02745973_00028</name>
</gene>
<dbReference type="Pfam" id="PF00571">
    <property type="entry name" value="CBS"/>
    <property type="match status" value="2"/>
</dbReference>
<dbReference type="PIRSF" id="PIRSF026546">
    <property type="entry name" value="UCP026546_CBS_YqzB"/>
    <property type="match status" value="1"/>
</dbReference>
<dbReference type="GO" id="GO:0003677">
    <property type="term" value="F:DNA binding"/>
    <property type="evidence" value="ECO:0007669"/>
    <property type="project" value="UniProtKB-KW"/>
</dbReference>
<dbReference type="InterPro" id="IPR036388">
    <property type="entry name" value="WH-like_DNA-bd_sf"/>
</dbReference>
<protein>
    <submittedName>
        <fullName evidence="7">CBS domain-containing protein</fullName>
    </submittedName>
</protein>
<evidence type="ECO:0000256" key="4">
    <source>
        <dbReference type="ARBA" id="ARBA00023163"/>
    </source>
</evidence>
<keyword evidence="4" id="KW-0804">Transcription</keyword>
<dbReference type="InterPro" id="IPR018356">
    <property type="entry name" value="Tscrpt_reg_HTH_DeoR_CS"/>
</dbReference>
<dbReference type="InterPro" id="IPR013196">
    <property type="entry name" value="HTH_11"/>
</dbReference>
<dbReference type="SMART" id="SM00116">
    <property type="entry name" value="CBS"/>
    <property type="match status" value="2"/>
</dbReference>
<dbReference type="SUPFAM" id="SSF54631">
    <property type="entry name" value="CBS-domain pair"/>
    <property type="match status" value="1"/>
</dbReference>
<dbReference type="AlphaFoldDB" id="A0A1T4JS02"/>
<evidence type="ECO:0000256" key="1">
    <source>
        <dbReference type="ARBA" id="ARBA00022737"/>
    </source>
</evidence>
<dbReference type="InterPro" id="IPR036390">
    <property type="entry name" value="WH_DNA-bd_sf"/>
</dbReference>
<dbReference type="InterPro" id="IPR016842">
    <property type="entry name" value="UCP026546_HTH-CBS"/>
</dbReference>
<evidence type="ECO:0000256" key="3">
    <source>
        <dbReference type="ARBA" id="ARBA00023125"/>
    </source>
</evidence>
<evidence type="ECO:0000256" key="2">
    <source>
        <dbReference type="ARBA" id="ARBA00023015"/>
    </source>
</evidence>
<dbReference type="PANTHER" id="PTHR48108">
    <property type="entry name" value="CBS DOMAIN-CONTAINING PROTEIN CBSX2, CHLOROPLASTIC"/>
    <property type="match status" value="1"/>
</dbReference>
<dbReference type="PROSITE" id="PS00894">
    <property type="entry name" value="HTH_DEOR_1"/>
    <property type="match status" value="1"/>
</dbReference>
<proteinExistence type="predicted"/>
<evidence type="ECO:0000313" key="8">
    <source>
        <dbReference type="Proteomes" id="UP000196365"/>
    </source>
</evidence>
<keyword evidence="5" id="KW-0129">CBS domain</keyword>
<evidence type="ECO:0000313" key="7">
    <source>
        <dbReference type="EMBL" id="SJZ32895.1"/>
    </source>
</evidence>
<dbReference type="OrthoDB" id="9793615at2"/>
<dbReference type="InterPro" id="IPR051462">
    <property type="entry name" value="CBS_domain-containing"/>
</dbReference>
<sequence length="214" mass="24209">MSIIEFSKRQKKIVEIVKKNQPITSEQIAESLHLTRATLRADLALLTMVGILDARPKVGYFYTGNSIQTFIGDYLHKIKVEDTKSFPVIVSEETTIYDAIVTLFLEDVGTLFVQNKDKYLSGVVSRKDLLKIVVGNQDIHKIPVGMIMTRMPNIVFVHDKDSIYDAALEIMEHEIDSVPVVESIKDQHGEVQYKITGRISKTNITKVFVEIGKE</sequence>
<dbReference type="EMBL" id="FUWV01000001">
    <property type="protein sequence ID" value="SJZ32895.1"/>
    <property type="molecule type" value="Genomic_DNA"/>
</dbReference>
<keyword evidence="8" id="KW-1185">Reference proteome</keyword>
<feature type="domain" description="CBS" evidence="6">
    <location>
        <begin position="148"/>
        <end position="214"/>
    </location>
</feature>
<keyword evidence="2" id="KW-0805">Transcription regulation</keyword>
<name>A0A1T4JS02_9FIRM</name>
<dbReference type="PANTHER" id="PTHR48108:SF32">
    <property type="entry name" value="TRANSCRIPTIONAL REPRESSOR CCPN"/>
    <property type="match status" value="1"/>
</dbReference>
<dbReference type="GO" id="GO:0003700">
    <property type="term" value="F:DNA-binding transcription factor activity"/>
    <property type="evidence" value="ECO:0007669"/>
    <property type="project" value="InterPro"/>
</dbReference>